<evidence type="ECO:0000313" key="1">
    <source>
        <dbReference type="EMBL" id="THC90642.1"/>
    </source>
</evidence>
<organism evidence="1 2">
    <name type="scientific">Aspergillus tanneri</name>
    <dbReference type="NCBI Taxonomy" id="1220188"/>
    <lineage>
        <taxon>Eukaryota</taxon>
        <taxon>Fungi</taxon>
        <taxon>Dikarya</taxon>
        <taxon>Ascomycota</taxon>
        <taxon>Pezizomycotina</taxon>
        <taxon>Eurotiomycetes</taxon>
        <taxon>Eurotiomycetidae</taxon>
        <taxon>Eurotiales</taxon>
        <taxon>Aspergillaceae</taxon>
        <taxon>Aspergillus</taxon>
        <taxon>Aspergillus subgen. Circumdati</taxon>
    </lineage>
</organism>
<reference evidence="1 2" key="1">
    <citation type="submission" date="2019-03" db="EMBL/GenBank/DDBJ databases">
        <title>The genome sequence of a newly discovered highly antifungal drug resistant Aspergillus species, Aspergillus tanneri NIH 1004.</title>
        <authorList>
            <person name="Mounaud S."/>
            <person name="Singh I."/>
            <person name="Joardar V."/>
            <person name="Pakala S."/>
            <person name="Pakala S."/>
            <person name="Venepally P."/>
            <person name="Hoover J."/>
            <person name="Nierman W."/>
            <person name="Chung J."/>
            <person name="Losada L."/>
        </authorList>
    </citation>
    <scope>NUCLEOTIDE SEQUENCE [LARGE SCALE GENOMIC DNA]</scope>
    <source>
        <strain evidence="1 2">NIH1004</strain>
    </source>
</reference>
<proteinExistence type="predicted"/>
<name>A0A4S3J769_9EURO</name>
<keyword evidence="2" id="KW-1185">Reference proteome</keyword>
<evidence type="ECO:0000313" key="2">
    <source>
        <dbReference type="Proteomes" id="UP000308092"/>
    </source>
</evidence>
<gene>
    <name evidence="1" type="ORF">EYZ11_009886</name>
</gene>
<dbReference type="VEuPathDB" id="FungiDB:EYZ11_009886"/>
<dbReference type="AlphaFoldDB" id="A0A4S3J769"/>
<comment type="caution">
    <text evidence="1">The sequence shown here is derived from an EMBL/GenBank/DDBJ whole genome shotgun (WGS) entry which is preliminary data.</text>
</comment>
<accession>A0A4S3J769</accession>
<protein>
    <submittedName>
        <fullName evidence="1">Uncharacterized protein</fullName>
    </submittedName>
</protein>
<dbReference type="Proteomes" id="UP000308092">
    <property type="component" value="Unassembled WGS sequence"/>
</dbReference>
<sequence>MSNLLQVAKKAYKKPDYHPQHYMRTLEEYIQPGTLYRAKLDGSLENGRKLHIFDSSDPCMYQTGLLVGGLVELV</sequence>
<dbReference type="EMBL" id="SOSA01000497">
    <property type="protein sequence ID" value="THC90642.1"/>
    <property type="molecule type" value="Genomic_DNA"/>
</dbReference>